<dbReference type="STRING" id="37360.A0A0G4IYE6"/>
<dbReference type="GO" id="GO:0000062">
    <property type="term" value="F:fatty-acyl-CoA binding"/>
    <property type="evidence" value="ECO:0007669"/>
    <property type="project" value="InterPro"/>
</dbReference>
<dbReference type="PRINTS" id="PR00689">
    <property type="entry name" value="ACOABINDINGP"/>
</dbReference>
<dbReference type="InterPro" id="IPR000582">
    <property type="entry name" value="Acyl-CoA-binding_protein"/>
</dbReference>
<keyword evidence="1" id="KW-0446">Lipid-binding</keyword>
<name>A0A0G4IYE6_PLABS</name>
<keyword evidence="5" id="KW-1185">Reference proteome</keyword>
<evidence type="ECO:0000256" key="1">
    <source>
        <dbReference type="ARBA" id="ARBA00023121"/>
    </source>
</evidence>
<geneLocation type="mitochondrion" evidence="4"/>
<dbReference type="InterPro" id="IPR035984">
    <property type="entry name" value="Acyl-CoA-binding_sf"/>
</dbReference>
<dbReference type="Proteomes" id="UP000290189">
    <property type="component" value="Unassembled WGS sequence"/>
</dbReference>
<dbReference type="GO" id="GO:0005737">
    <property type="term" value="C:cytoplasm"/>
    <property type="evidence" value="ECO:0007669"/>
    <property type="project" value="TreeGrafter"/>
</dbReference>
<evidence type="ECO:0000259" key="2">
    <source>
        <dbReference type="PROSITE" id="PS51228"/>
    </source>
</evidence>
<dbReference type="Pfam" id="PF00887">
    <property type="entry name" value="ACBP"/>
    <property type="match status" value="1"/>
</dbReference>
<evidence type="ECO:0000313" key="5">
    <source>
        <dbReference type="Proteomes" id="UP000039324"/>
    </source>
</evidence>
<dbReference type="SUPFAM" id="SSF47027">
    <property type="entry name" value="Acyl-CoA binding protein"/>
    <property type="match status" value="1"/>
</dbReference>
<keyword evidence="4" id="KW-0496">Mitochondrion</keyword>
<reference evidence="3 5" key="1">
    <citation type="submission" date="2015-02" db="EMBL/GenBank/DDBJ databases">
        <authorList>
            <person name="Chooi Y.-H."/>
        </authorList>
    </citation>
    <scope>NUCLEOTIDE SEQUENCE [LARGE SCALE GENOMIC DNA]</scope>
    <source>
        <strain evidence="3">E3</strain>
    </source>
</reference>
<dbReference type="EMBL" id="OVEO01000006">
    <property type="protein sequence ID" value="SPQ96528.1"/>
    <property type="molecule type" value="Genomic_DNA"/>
</dbReference>
<dbReference type="EMBL" id="CDSF01000099">
    <property type="protein sequence ID" value="CEP00267.1"/>
    <property type="molecule type" value="Genomic_DNA"/>
</dbReference>
<dbReference type="PANTHER" id="PTHR23310">
    <property type="entry name" value="ACYL-COA-BINDING PROTEIN, ACBP"/>
    <property type="match status" value="1"/>
</dbReference>
<dbReference type="GO" id="GO:0006631">
    <property type="term" value="P:fatty acid metabolic process"/>
    <property type="evidence" value="ECO:0007669"/>
    <property type="project" value="TreeGrafter"/>
</dbReference>
<evidence type="ECO:0000313" key="4">
    <source>
        <dbReference type="EMBL" id="SPQ96528.1"/>
    </source>
</evidence>
<dbReference type="Gene3D" id="1.20.80.10">
    <property type="match status" value="1"/>
</dbReference>
<dbReference type="OMA" id="GRMKWDA"/>
<dbReference type="PANTHER" id="PTHR23310:SF77">
    <property type="entry name" value="LD25952P"/>
    <property type="match status" value="1"/>
</dbReference>
<organism evidence="3 5">
    <name type="scientific">Plasmodiophora brassicae</name>
    <name type="common">Clubroot disease agent</name>
    <dbReference type="NCBI Taxonomy" id="37360"/>
    <lineage>
        <taxon>Eukaryota</taxon>
        <taxon>Sar</taxon>
        <taxon>Rhizaria</taxon>
        <taxon>Endomyxa</taxon>
        <taxon>Phytomyxea</taxon>
        <taxon>Plasmodiophorida</taxon>
        <taxon>Plasmodiophoridae</taxon>
        <taxon>Plasmodiophora</taxon>
    </lineage>
</organism>
<gene>
    <name evidence="3" type="ORF">PBRA_008001</name>
    <name evidence="4" type="ORF">PLBR_LOCUS3743</name>
</gene>
<dbReference type="InterPro" id="IPR014352">
    <property type="entry name" value="FERM/acyl-CoA-bd_prot_sf"/>
</dbReference>
<dbReference type="PROSITE" id="PS51228">
    <property type="entry name" value="ACB_2"/>
    <property type="match status" value="1"/>
</dbReference>
<dbReference type="AlphaFoldDB" id="A0A0G4IYE6"/>
<feature type="domain" description="ACB" evidence="2">
    <location>
        <begin position="6"/>
        <end position="95"/>
    </location>
</feature>
<protein>
    <recommendedName>
        <fullName evidence="2">ACB domain-containing protein</fullName>
    </recommendedName>
</protein>
<dbReference type="Proteomes" id="UP000039324">
    <property type="component" value="Unassembled WGS sequence"/>
</dbReference>
<evidence type="ECO:0000313" key="3">
    <source>
        <dbReference type="EMBL" id="CEP00267.1"/>
    </source>
</evidence>
<reference evidence="4 6" key="2">
    <citation type="submission" date="2018-03" db="EMBL/GenBank/DDBJ databases">
        <authorList>
            <person name="Fogelqvist J."/>
        </authorList>
    </citation>
    <scope>NUCLEOTIDE SEQUENCE [LARGE SCALE GENOMIC DNA]</scope>
</reference>
<sequence>MTAGGAPGTFDAAVRFVQSPATPSTKRQTNAQKLMFYALYKQATAGANTTPAPGRLNVVARAKWDAWKQLGSLSKDDAKKRYIAELDKFDPSWKKAAAPAAKL</sequence>
<accession>A0A0G4IYE6</accession>
<evidence type="ECO:0000313" key="6">
    <source>
        <dbReference type="Proteomes" id="UP000290189"/>
    </source>
</evidence>
<dbReference type="OrthoDB" id="346910at2759"/>
<proteinExistence type="predicted"/>